<dbReference type="Proteomes" id="UP000054093">
    <property type="component" value="Unassembled WGS sequence"/>
</dbReference>
<reference evidence="9 10" key="1">
    <citation type="journal article" date="2011" name="Vet. Res.">
        <title>Genome sequence of Helicobacter suis supports its role in gastric pathology.</title>
        <authorList>
            <person name="Vermoote M."/>
            <person name="Vandekerckhove T.T."/>
            <person name="Flahou B."/>
            <person name="Pasmans F."/>
            <person name="Smet A."/>
            <person name="De Groote D."/>
            <person name="Van Criekinge W."/>
            <person name="Ducatelle R."/>
            <person name="Haesebrouck F."/>
        </authorList>
    </citation>
    <scope>NUCLEOTIDE SEQUENCE [LARGE SCALE GENOMIC DNA]</scope>
    <source>
        <strain evidence="9 10">HS5</strain>
    </source>
</reference>
<gene>
    <name evidence="9" type="primary">tdcC</name>
    <name evidence="9" type="ORF">HSUHS5_0594</name>
</gene>
<feature type="transmembrane region" description="Helical" evidence="8">
    <location>
        <begin position="207"/>
        <end position="229"/>
    </location>
</feature>
<feature type="transmembrane region" description="Helical" evidence="8">
    <location>
        <begin position="29"/>
        <end position="47"/>
    </location>
</feature>
<evidence type="ECO:0000313" key="9">
    <source>
        <dbReference type="EMBL" id="EFX41990.1"/>
    </source>
</evidence>
<feature type="transmembrane region" description="Helical" evidence="8">
    <location>
        <begin position="53"/>
        <end position="70"/>
    </location>
</feature>
<dbReference type="PANTHER" id="PTHR35334">
    <property type="entry name" value="SERINE TRANSPORTER"/>
    <property type="match status" value="1"/>
</dbReference>
<dbReference type="PANTHER" id="PTHR35334:SF2">
    <property type="entry name" value="SERINE TRANSPORTER SDAC"/>
    <property type="match status" value="1"/>
</dbReference>
<sequence length="428" mass="48563">MLVSQHFILYQRQFMDDPRKSLNLFDIRWMWSMFGTAIGAGILFLPIRAGEHGFWPVVVMALLSFPMTWLSHRALARFVNAIGNEDITHAATHLGRKVGFFITLMYFFALYPICLAYGVGITNTVDSFFSNQLGLHYFENNRFFLAEHLITGMIFVMIFNTTVVTRISNALVYPLALILLVFSLYLIPYWKTSMLTDIPTFKGFFAALWFTLPVLIFSFNHSAIISTFAQAVEKHYGELKHYKTNQIELLNTSLLLFFVMFFVFSCILCLEPADLIKAREQNIPILSYFANTLNNPIIGYAGPIVAFLAIITSFFGHYYGAKEGLKGLVVQIFTKDKLNTKRHKTIDIWITLFLWISIIGVSYTNPSILGFIESLGGPALAAVTFILPIVAMYALPSMKEFRSPLADIFIFLTGVLTVLNAIIEIVFK</sequence>
<evidence type="ECO:0000256" key="5">
    <source>
        <dbReference type="ARBA" id="ARBA00022692"/>
    </source>
</evidence>
<feature type="transmembrane region" description="Helical" evidence="8">
    <location>
        <begin position="98"/>
        <end position="123"/>
    </location>
</feature>
<comment type="subcellular location">
    <subcellularLocation>
        <location evidence="1">Cell inner membrane</location>
        <topology evidence="1">Multi-pass membrane protein</topology>
    </subcellularLocation>
</comment>
<accession>E7G3R8</accession>
<evidence type="ECO:0000256" key="2">
    <source>
        <dbReference type="ARBA" id="ARBA00022448"/>
    </source>
</evidence>
<keyword evidence="5 8" id="KW-0812">Transmembrane</keyword>
<evidence type="ECO:0000256" key="7">
    <source>
        <dbReference type="ARBA" id="ARBA00023136"/>
    </source>
</evidence>
<dbReference type="Pfam" id="PF03222">
    <property type="entry name" value="Trp_Tyr_perm"/>
    <property type="match status" value="1"/>
</dbReference>
<evidence type="ECO:0000256" key="6">
    <source>
        <dbReference type="ARBA" id="ARBA00022989"/>
    </source>
</evidence>
<feature type="transmembrane region" description="Helical" evidence="8">
    <location>
        <begin position="345"/>
        <end position="363"/>
    </location>
</feature>
<proteinExistence type="predicted"/>
<dbReference type="GO" id="GO:0003333">
    <property type="term" value="P:amino acid transmembrane transport"/>
    <property type="evidence" value="ECO:0007669"/>
    <property type="project" value="InterPro"/>
</dbReference>
<dbReference type="GO" id="GO:0005886">
    <property type="term" value="C:plasma membrane"/>
    <property type="evidence" value="ECO:0007669"/>
    <property type="project" value="UniProtKB-SubCell"/>
</dbReference>
<feature type="transmembrane region" description="Helical" evidence="8">
    <location>
        <begin position="170"/>
        <end position="187"/>
    </location>
</feature>
<evidence type="ECO:0000256" key="8">
    <source>
        <dbReference type="SAM" id="Phobius"/>
    </source>
</evidence>
<dbReference type="EMBL" id="ADHO01000105">
    <property type="protein sequence ID" value="EFX41990.1"/>
    <property type="molecule type" value="Genomic_DNA"/>
</dbReference>
<feature type="transmembrane region" description="Helical" evidence="8">
    <location>
        <begin position="249"/>
        <end position="270"/>
    </location>
</feature>
<keyword evidence="3" id="KW-1003">Cell membrane</keyword>
<keyword evidence="7 8" id="KW-0472">Membrane</keyword>
<evidence type="ECO:0000256" key="4">
    <source>
        <dbReference type="ARBA" id="ARBA00022519"/>
    </source>
</evidence>
<dbReference type="Gene3D" id="1.20.1740.10">
    <property type="entry name" value="Amino acid/polyamine transporter I"/>
    <property type="match status" value="1"/>
</dbReference>
<evidence type="ECO:0000256" key="1">
    <source>
        <dbReference type="ARBA" id="ARBA00004429"/>
    </source>
</evidence>
<feature type="transmembrane region" description="Helical" evidence="8">
    <location>
        <begin position="408"/>
        <end position="427"/>
    </location>
</feature>
<protein>
    <submittedName>
        <fullName evidence="9">Threonine/serine transporter TdcC</fullName>
    </submittedName>
</protein>
<evidence type="ECO:0000256" key="3">
    <source>
        <dbReference type="ARBA" id="ARBA00022475"/>
    </source>
</evidence>
<keyword evidence="6 8" id="KW-1133">Transmembrane helix</keyword>
<dbReference type="AlphaFoldDB" id="E7G3R8"/>
<feature type="transmembrane region" description="Helical" evidence="8">
    <location>
        <begin position="297"/>
        <end position="319"/>
    </location>
</feature>
<name>E7G3R8_9HELI</name>
<feature type="transmembrane region" description="Helical" evidence="8">
    <location>
        <begin position="375"/>
        <end position="396"/>
    </location>
</feature>
<evidence type="ECO:0000313" key="10">
    <source>
        <dbReference type="Proteomes" id="UP000054093"/>
    </source>
</evidence>
<feature type="transmembrane region" description="Helical" evidence="8">
    <location>
        <begin position="143"/>
        <end position="163"/>
    </location>
</feature>
<keyword evidence="4" id="KW-0997">Cell inner membrane</keyword>
<keyword evidence="2" id="KW-0813">Transport</keyword>
<organism evidence="9 10">
    <name type="scientific">Helicobacter suis HS5</name>
    <dbReference type="NCBI Taxonomy" id="710394"/>
    <lineage>
        <taxon>Bacteria</taxon>
        <taxon>Pseudomonadati</taxon>
        <taxon>Campylobacterota</taxon>
        <taxon>Epsilonproteobacteria</taxon>
        <taxon>Campylobacterales</taxon>
        <taxon>Helicobacteraceae</taxon>
        <taxon>Helicobacter</taxon>
    </lineage>
</organism>
<comment type="caution">
    <text evidence="9">The sequence shown here is derived from an EMBL/GenBank/DDBJ whole genome shotgun (WGS) entry which is preliminary data.</text>
</comment>
<dbReference type="InterPro" id="IPR018227">
    <property type="entry name" value="Amino_acid_transport_2"/>
</dbReference>